<evidence type="ECO:0000313" key="4">
    <source>
        <dbReference type="Proteomes" id="UP000727654"/>
    </source>
</evidence>
<dbReference type="Pfam" id="PF03401">
    <property type="entry name" value="TctC"/>
    <property type="match status" value="1"/>
</dbReference>
<dbReference type="InterPro" id="IPR005064">
    <property type="entry name" value="BUG"/>
</dbReference>
<dbReference type="PANTHER" id="PTHR42928:SF5">
    <property type="entry name" value="BLR1237 PROTEIN"/>
    <property type="match status" value="1"/>
</dbReference>
<dbReference type="Proteomes" id="UP000727654">
    <property type="component" value="Unassembled WGS sequence"/>
</dbReference>
<evidence type="ECO:0008006" key="5">
    <source>
        <dbReference type="Google" id="ProtNLM"/>
    </source>
</evidence>
<dbReference type="CDD" id="cd07012">
    <property type="entry name" value="PBP2_Bug_TTT"/>
    <property type="match status" value="1"/>
</dbReference>
<dbReference type="Gene3D" id="3.40.190.150">
    <property type="entry name" value="Bordetella uptake gene, domain 1"/>
    <property type="match status" value="1"/>
</dbReference>
<reference evidence="3 4" key="1">
    <citation type="submission" date="2021-08" db="EMBL/GenBank/DDBJ databases">
        <authorList>
            <person name="Peeters C."/>
        </authorList>
    </citation>
    <scope>NUCLEOTIDE SEQUENCE [LARGE SCALE GENOMIC DNA]</scope>
    <source>
        <strain evidence="3 4">LMG 23992</strain>
    </source>
</reference>
<comment type="caution">
    <text evidence="3">The sequence shown here is derived from an EMBL/GenBank/DDBJ whole genome shotgun (WGS) entry which is preliminary data.</text>
</comment>
<proteinExistence type="inferred from homology"/>
<evidence type="ECO:0000256" key="2">
    <source>
        <dbReference type="SAM" id="SignalP"/>
    </source>
</evidence>
<comment type="similarity">
    <text evidence="1">Belongs to the UPF0065 (bug) family.</text>
</comment>
<sequence>MDRPAPQARVTARLSLVFTVALAALASPPASASPSSNDWPQPGKPVRVVVPFSAGSGSDALLRLIAKRVSEQTGANLIIDNKPGAGTLIGAADVAHAPADGHTLLYTIVVTHTQNPHLYNKLPYDAFKDFTPVVQLVRSATVLVANRNAPFNNVREMVGYAKQHPGALNFASYSLGSTSHLNGEILQQRAGIEMVHVPYKGTADATRALLAGDVQVYFDGTATAVENARAGKVKLLGVAADKRLTVLPDLPTMAEQGVPGLDIVGWQGVFGPGRLPPAIAQKIASAFRTAVESPDIAELIRSQGNEISGAGPDAFKQIVSNDYERWGAVIKRIGLKLD</sequence>
<dbReference type="PIRSF" id="PIRSF017082">
    <property type="entry name" value="YflP"/>
    <property type="match status" value="1"/>
</dbReference>
<organism evidence="3 4">
    <name type="scientific">Cupriavidus laharis</name>
    <dbReference type="NCBI Taxonomy" id="151654"/>
    <lineage>
        <taxon>Bacteria</taxon>
        <taxon>Pseudomonadati</taxon>
        <taxon>Pseudomonadota</taxon>
        <taxon>Betaproteobacteria</taxon>
        <taxon>Burkholderiales</taxon>
        <taxon>Burkholderiaceae</taxon>
        <taxon>Cupriavidus</taxon>
    </lineage>
</organism>
<name>A0ABN7YX24_9BURK</name>
<dbReference type="SUPFAM" id="SSF53850">
    <property type="entry name" value="Periplasmic binding protein-like II"/>
    <property type="match status" value="1"/>
</dbReference>
<dbReference type="EMBL" id="CAJZAI010000008">
    <property type="protein sequence ID" value="CAG9176911.1"/>
    <property type="molecule type" value="Genomic_DNA"/>
</dbReference>
<dbReference type="InterPro" id="IPR042100">
    <property type="entry name" value="Bug_dom1"/>
</dbReference>
<gene>
    <name evidence="3" type="ORF">LMG23992_03367</name>
</gene>
<feature type="signal peptide" evidence="2">
    <location>
        <begin position="1"/>
        <end position="32"/>
    </location>
</feature>
<protein>
    <recommendedName>
        <fullName evidence="5">Tripartite tricarboxylate transporter substrate binding protein</fullName>
    </recommendedName>
</protein>
<keyword evidence="2" id="KW-0732">Signal</keyword>
<keyword evidence="4" id="KW-1185">Reference proteome</keyword>
<dbReference type="Gene3D" id="3.40.190.10">
    <property type="entry name" value="Periplasmic binding protein-like II"/>
    <property type="match status" value="1"/>
</dbReference>
<dbReference type="PANTHER" id="PTHR42928">
    <property type="entry name" value="TRICARBOXYLATE-BINDING PROTEIN"/>
    <property type="match status" value="1"/>
</dbReference>
<evidence type="ECO:0000256" key="1">
    <source>
        <dbReference type="ARBA" id="ARBA00006987"/>
    </source>
</evidence>
<evidence type="ECO:0000313" key="3">
    <source>
        <dbReference type="EMBL" id="CAG9176911.1"/>
    </source>
</evidence>
<dbReference type="RefSeq" id="WP_224080944.1">
    <property type="nucleotide sequence ID" value="NZ_CAJZAI010000008.1"/>
</dbReference>
<accession>A0ABN7YX24</accession>
<feature type="chain" id="PRO_5045827427" description="Tripartite tricarboxylate transporter substrate binding protein" evidence="2">
    <location>
        <begin position="33"/>
        <end position="338"/>
    </location>
</feature>